<keyword evidence="3" id="KW-1185">Reference proteome</keyword>
<dbReference type="AlphaFoldDB" id="A0AAW1KCA4"/>
<evidence type="ECO:0000313" key="3">
    <source>
        <dbReference type="Proteomes" id="UP001443914"/>
    </source>
</evidence>
<proteinExistence type="predicted"/>
<gene>
    <name evidence="2" type="ORF">RND81_06G184900</name>
</gene>
<evidence type="ECO:0000313" key="2">
    <source>
        <dbReference type="EMBL" id="KAK9715718.1"/>
    </source>
</evidence>
<feature type="compositionally biased region" description="Basic and acidic residues" evidence="1">
    <location>
        <begin position="1"/>
        <end position="10"/>
    </location>
</feature>
<feature type="compositionally biased region" description="Basic and acidic residues" evidence="1">
    <location>
        <begin position="21"/>
        <end position="30"/>
    </location>
</feature>
<evidence type="ECO:0000256" key="1">
    <source>
        <dbReference type="SAM" id="MobiDB-lite"/>
    </source>
</evidence>
<protein>
    <submittedName>
        <fullName evidence="2">Uncharacterized protein</fullName>
    </submittedName>
</protein>
<feature type="compositionally biased region" description="Basic and acidic residues" evidence="1">
    <location>
        <begin position="51"/>
        <end position="68"/>
    </location>
</feature>
<feature type="region of interest" description="Disordered" evidence="1">
    <location>
        <begin position="1"/>
        <end position="100"/>
    </location>
</feature>
<reference evidence="2" key="1">
    <citation type="submission" date="2024-03" db="EMBL/GenBank/DDBJ databases">
        <title>WGS assembly of Saponaria officinalis var. Norfolk2.</title>
        <authorList>
            <person name="Jenkins J."/>
            <person name="Shu S."/>
            <person name="Grimwood J."/>
            <person name="Barry K."/>
            <person name="Goodstein D."/>
            <person name="Schmutz J."/>
            <person name="Leebens-Mack J."/>
            <person name="Osbourn A."/>
        </authorList>
    </citation>
    <scope>NUCLEOTIDE SEQUENCE [LARGE SCALE GENOMIC DNA]</scope>
    <source>
        <strain evidence="2">JIC</strain>
    </source>
</reference>
<dbReference type="EMBL" id="JBDFQZ010000006">
    <property type="protein sequence ID" value="KAK9715718.1"/>
    <property type="molecule type" value="Genomic_DNA"/>
</dbReference>
<comment type="caution">
    <text evidence="2">The sequence shown here is derived from an EMBL/GenBank/DDBJ whole genome shotgun (WGS) entry which is preliminary data.</text>
</comment>
<name>A0AAW1KCA4_SAPOF</name>
<feature type="compositionally biased region" description="Acidic residues" evidence="1">
    <location>
        <begin position="70"/>
        <end position="86"/>
    </location>
</feature>
<organism evidence="2 3">
    <name type="scientific">Saponaria officinalis</name>
    <name type="common">Common soapwort</name>
    <name type="synonym">Lychnis saponaria</name>
    <dbReference type="NCBI Taxonomy" id="3572"/>
    <lineage>
        <taxon>Eukaryota</taxon>
        <taxon>Viridiplantae</taxon>
        <taxon>Streptophyta</taxon>
        <taxon>Embryophyta</taxon>
        <taxon>Tracheophyta</taxon>
        <taxon>Spermatophyta</taxon>
        <taxon>Magnoliopsida</taxon>
        <taxon>eudicotyledons</taxon>
        <taxon>Gunneridae</taxon>
        <taxon>Pentapetalae</taxon>
        <taxon>Caryophyllales</taxon>
        <taxon>Caryophyllaceae</taxon>
        <taxon>Caryophylleae</taxon>
        <taxon>Saponaria</taxon>
    </lineage>
</organism>
<sequence>MTDRVDEVTRRGKRTTASARRRAEQERVGERPFSAPLDETTPLDETAPETIEQRERLHHTETSPHSSDDVTYEDEGEGEGEGEGVEAEGPVDGLEGQEDPLAATSTFLVRRGRDEKFISSSASSSSVAGDPGSSRSLRASSWVCRSIPYPHRRKRSRGHSDDSWTLREAAPGGPIIPSILPSFTGHVAYRLWTDPTKDRGVLTCYQRASMMERLRRDWLPPQAVMEVVDKSGLGILETRILGIPIDGRICSITGSEIVGVCDILGMTSAELERPLKSDLAAPIVKGTGVLVDAVQLYTTSGSISLAHAQGYLLTLLGSSLFVDKSGDRVRTGIATILMDYARIKDNAWGAGCLAYLPSLVSVGPPVDGQPRAMSYIGLPRFENDLQSLKGYRRRLDSLSETSVTWLPFGGDLDTLHPRTVFSGCLRFLDLLEPLT</sequence>
<accession>A0AAW1KCA4</accession>
<dbReference type="Proteomes" id="UP001443914">
    <property type="component" value="Unassembled WGS sequence"/>
</dbReference>